<organism evidence="3 4">
    <name type="scientific">Pedobacter petrophilus</name>
    <dbReference type="NCBI Taxonomy" id="1908241"/>
    <lineage>
        <taxon>Bacteria</taxon>
        <taxon>Pseudomonadati</taxon>
        <taxon>Bacteroidota</taxon>
        <taxon>Sphingobacteriia</taxon>
        <taxon>Sphingobacteriales</taxon>
        <taxon>Sphingobacteriaceae</taxon>
        <taxon>Pedobacter</taxon>
    </lineage>
</organism>
<comment type="caution">
    <text evidence="3">The sequence shown here is derived from an EMBL/GenBank/DDBJ whole genome shotgun (WGS) entry which is preliminary data.</text>
</comment>
<feature type="transmembrane region" description="Helical" evidence="1">
    <location>
        <begin position="161"/>
        <end position="179"/>
    </location>
</feature>
<evidence type="ECO:0000313" key="4">
    <source>
        <dbReference type="Proteomes" id="UP000487757"/>
    </source>
</evidence>
<sequence>MKVKTKFPAPTGVHFYAEVRQRVNADFDSRNLSVHANGLMWFKTFIFLSLFATLYLTIILSGFNGITLTILTLMLGVVCAFIGFNICHDAIHGSFSANKQTNKALSLLFHLVGASPYVWNITHNIVHHTYTNIPGHDEDIEIAPGLIRICPEDKLESHQRFQHWYAFPLYGLASLSWVLRKDFKKFFQQNIGSRANIHPKIEYFNLFFYKFLYYGLFIALPMVVMDLQWWQVLIGFVLLHLAQGVTMGLVFQLAHVVEGTTFPSPNASGNMEEAWAEHQMRTTANFATQSPMAAFFLGGLNRQIEHHLFPKICHVHYGRIAVIVKQTALEYGIPYHENTTFTSALVSHYRMLKKLGRPAVV</sequence>
<feature type="domain" description="Fatty acid desaturase" evidence="2">
    <location>
        <begin position="69"/>
        <end position="337"/>
    </location>
</feature>
<evidence type="ECO:0000259" key="2">
    <source>
        <dbReference type="Pfam" id="PF00487"/>
    </source>
</evidence>
<dbReference type="InterPro" id="IPR012171">
    <property type="entry name" value="Fatty_acid_desaturase"/>
</dbReference>
<gene>
    <name evidence="3" type="ORF">GJU39_13610</name>
</gene>
<name>A0A7K0G1A0_9SPHI</name>
<dbReference type="PANTHER" id="PTHR19353:SF19">
    <property type="entry name" value="DELTA(5) FATTY ACID DESATURASE C-RELATED"/>
    <property type="match status" value="1"/>
</dbReference>
<dbReference type="RefSeq" id="WP_154281361.1">
    <property type="nucleotide sequence ID" value="NZ_JBHUJQ010000001.1"/>
</dbReference>
<feature type="transmembrane region" description="Helical" evidence="1">
    <location>
        <begin position="66"/>
        <end position="84"/>
    </location>
</feature>
<keyword evidence="1" id="KW-0812">Transmembrane</keyword>
<keyword evidence="1" id="KW-0472">Membrane</keyword>
<evidence type="ECO:0000313" key="3">
    <source>
        <dbReference type="EMBL" id="MRX77124.1"/>
    </source>
</evidence>
<feature type="transmembrane region" description="Helical" evidence="1">
    <location>
        <begin position="40"/>
        <end position="60"/>
    </location>
</feature>
<dbReference type="AlphaFoldDB" id="A0A7K0G1A0"/>
<feature type="transmembrane region" description="Helical" evidence="1">
    <location>
        <begin position="203"/>
        <end position="223"/>
    </location>
</feature>
<dbReference type="PIRSF" id="PIRSF015921">
    <property type="entry name" value="FA_sphinglp_des"/>
    <property type="match status" value="1"/>
</dbReference>
<dbReference type="Proteomes" id="UP000487757">
    <property type="component" value="Unassembled WGS sequence"/>
</dbReference>
<dbReference type="Pfam" id="PF00487">
    <property type="entry name" value="FA_desaturase"/>
    <property type="match status" value="1"/>
</dbReference>
<dbReference type="InterPro" id="IPR005804">
    <property type="entry name" value="FA_desaturase_dom"/>
</dbReference>
<dbReference type="OrthoDB" id="104711at2"/>
<keyword evidence="1" id="KW-1133">Transmembrane helix</keyword>
<accession>A0A7K0G1A0</accession>
<feature type="transmembrane region" description="Helical" evidence="1">
    <location>
        <begin position="229"/>
        <end position="251"/>
    </location>
</feature>
<feature type="transmembrane region" description="Helical" evidence="1">
    <location>
        <begin position="104"/>
        <end position="122"/>
    </location>
</feature>
<protein>
    <submittedName>
        <fullName evidence="3">Acyl-CoA desaturase</fullName>
    </submittedName>
</protein>
<dbReference type="GO" id="GO:0016717">
    <property type="term" value="F:oxidoreductase activity, acting on paired donors, with oxidation of a pair of donors resulting in the reduction of molecular oxygen to two molecules of water"/>
    <property type="evidence" value="ECO:0007669"/>
    <property type="project" value="TreeGrafter"/>
</dbReference>
<evidence type="ECO:0000256" key="1">
    <source>
        <dbReference type="SAM" id="Phobius"/>
    </source>
</evidence>
<dbReference type="GO" id="GO:0008610">
    <property type="term" value="P:lipid biosynthetic process"/>
    <property type="evidence" value="ECO:0007669"/>
    <property type="project" value="UniProtKB-ARBA"/>
</dbReference>
<dbReference type="CDD" id="cd03506">
    <property type="entry name" value="Delta6-FADS-like"/>
    <property type="match status" value="1"/>
</dbReference>
<reference evidence="3 4" key="1">
    <citation type="submission" date="2019-11" db="EMBL/GenBank/DDBJ databases">
        <title>Pedobacter petrophilus genome.</title>
        <authorList>
            <person name="Feldbauer M.J."/>
            <person name="Newman J.D."/>
        </authorList>
    </citation>
    <scope>NUCLEOTIDE SEQUENCE [LARGE SCALE GENOMIC DNA]</scope>
    <source>
        <strain evidence="3 4">LMG 29686</strain>
    </source>
</reference>
<dbReference type="GO" id="GO:0016020">
    <property type="term" value="C:membrane"/>
    <property type="evidence" value="ECO:0007669"/>
    <property type="project" value="TreeGrafter"/>
</dbReference>
<proteinExistence type="predicted"/>
<dbReference type="PANTHER" id="PTHR19353">
    <property type="entry name" value="FATTY ACID DESATURASE 2"/>
    <property type="match status" value="1"/>
</dbReference>
<dbReference type="EMBL" id="WKKH01000020">
    <property type="protein sequence ID" value="MRX77124.1"/>
    <property type="molecule type" value="Genomic_DNA"/>
</dbReference>
<keyword evidence="4" id="KW-1185">Reference proteome</keyword>